<dbReference type="SUPFAM" id="SSF53756">
    <property type="entry name" value="UDP-Glycosyltransferase/glycogen phosphorylase"/>
    <property type="match status" value="1"/>
</dbReference>
<gene>
    <name evidence="1" type="ORF">RIL96_12595</name>
</gene>
<dbReference type="EC" id="2.4.-.-" evidence="1"/>
<dbReference type="Gene3D" id="3.40.50.2000">
    <property type="entry name" value="Glycogen Phosphorylase B"/>
    <property type="match status" value="1"/>
</dbReference>
<accession>A0ABU2DV61</accession>
<sequence>MRIMTAAHDRLYAQHIVGLVDGEDGVQTTAAHHWRRRAEVSGDDFDLYHLHLGTQRLDVAQLRHQVTALRARGIPLVVTAHQLRNLHQEGPDALEEALDLALPAAARVITLTAGAAAQIYERWGVRASVIPHPHVLPLDELEQPRTQRSRPTVGVVLGDTPASLYPVSLDPMPVLEVLREATAARGMELVTGFDRQTVARPAADQPSSAGAPAVAGSQVGQDWNRWRQLDLCVLPYRFGTHCRWVEACHDLGTRVLTPRLGFFDQQRPGVLSYHRWPDGSPQAGDIETALDHVLDELHAGHRWQATRLHRTAQRQRIASAHEQLYREVLGS</sequence>
<dbReference type="GO" id="GO:0016757">
    <property type="term" value="F:glycosyltransferase activity"/>
    <property type="evidence" value="ECO:0007669"/>
    <property type="project" value="UniProtKB-KW"/>
</dbReference>
<keyword evidence="2" id="KW-1185">Reference proteome</keyword>
<comment type="caution">
    <text evidence="1">The sequence shown here is derived from an EMBL/GenBank/DDBJ whole genome shotgun (WGS) entry which is preliminary data.</text>
</comment>
<dbReference type="Proteomes" id="UP001251870">
    <property type="component" value="Unassembled WGS sequence"/>
</dbReference>
<reference evidence="1 2" key="1">
    <citation type="submission" date="2023-09" db="EMBL/GenBank/DDBJ databases">
        <title>Description of three actinobacteria isolated from air of manufacturing shop in a pharmaceutical factory.</title>
        <authorList>
            <person name="Zhang D.-F."/>
        </authorList>
    </citation>
    <scope>NUCLEOTIDE SEQUENCE [LARGE SCALE GENOMIC DNA]</scope>
    <source>
        <strain evidence="1 2">LY-0111</strain>
    </source>
</reference>
<proteinExistence type="predicted"/>
<dbReference type="EMBL" id="JAVKGR010000026">
    <property type="protein sequence ID" value="MDR8020398.1"/>
    <property type="molecule type" value="Genomic_DNA"/>
</dbReference>
<keyword evidence="1" id="KW-0328">Glycosyltransferase</keyword>
<evidence type="ECO:0000313" key="2">
    <source>
        <dbReference type="Proteomes" id="UP001251870"/>
    </source>
</evidence>
<evidence type="ECO:0000313" key="1">
    <source>
        <dbReference type="EMBL" id="MDR8020398.1"/>
    </source>
</evidence>
<name>A0ABU2DV61_9MICC</name>
<protein>
    <submittedName>
        <fullName evidence="1">Glycosyltransferase</fullName>
        <ecNumber evidence="1">2.4.-.-</ecNumber>
    </submittedName>
</protein>
<organism evidence="1 2">
    <name type="scientific">Nesterenkonia aerolata</name>
    <dbReference type="NCBI Taxonomy" id="3074079"/>
    <lineage>
        <taxon>Bacteria</taxon>
        <taxon>Bacillati</taxon>
        <taxon>Actinomycetota</taxon>
        <taxon>Actinomycetes</taxon>
        <taxon>Micrococcales</taxon>
        <taxon>Micrococcaceae</taxon>
        <taxon>Nesterenkonia</taxon>
    </lineage>
</organism>
<keyword evidence="1" id="KW-0808">Transferase</keyword>